<keyword evidence="2 5" id="KW-0479">Metal-binding</keyword>
<feature type="domain" description="C3H1-type" evidence="8">
    <location>
        <begin position="241"/>
        <end position="268"/>
    </location>
</feature>
<dbReference type="PANTHER" id="PTHR11224:SF10">
    <property type="entry name" value="IP09428P-RELATED"/>
    <property type="match status" value="1"/>
</dbReference>
<feature type="domain" description="C3H1-type" evidence="8">
    <location>
        <begin position="54"/>
        <end position="81"/>
    </location>
</feature>
<dbReference type="Gene3D" id="3.30.40.10">
    <property type="entry name" value="Zinc/RING finger domain, C3HC4 (zinc finger)"/>
    <property type="match status" value="1"/>
</dbReference>
<evidence type="ECO:0000256" key="1">
    <source>
        <dbReference type="ARBA" id="ARBA00022679"/>
    </source>
</evidence>
<dbReference type="InterPro" id="IPR036855">
    <property type="entry name" value="Znf_CCCH_sf"/>
</dbReference>
<evidence type="ECO:0000256" key="2">
    <source>
        <dbReference type="ARBA" id="ARBA00022723"/>
    </source>
</evidence>
<dbReference type="PROSITE" id="PS50103">
    <property type="entry name" value="ZF_C3H1"/>
    <property type="match status" value="4"/>
</dbReference>
<organism evidence="9 10">
    <name type="scientific">Tribonema minus</name>
    <dbReference type="NCBI Taxonomy" id="303371"/>
    <lineage>
        <taxon>Eukaryota</taxon>
        <taxon>Sar</taxon>
        <taxon>Stramenopiles</taxon>
        <taxon>Ochrophyta</taxon>
        <taxon>PX clade</taxon>
        <taxon>Xanthophyceae</taxon>
        <taxon>Tribonematales</taxon>
        <taxon>Tribonemataceae</taxon>
        <taxon>Tribonema</taxon>
    </lineage>
</organism>
<dbReference type="PROSITE" id="PS00518">
    <property type="entry name" value="ZF_RING_1"/>
    <property type="match status" value="1"/>
</dbReference>
<gene>
    <name evidence="9" type="ORF">JKP88DRAFT_262539</name>
</gene>
<dbReference type="GO" id="GO:0008270">
    <property type="term" value="F:zinc ion binding"/>
    <property type="evidence" value="ECO:0007669"/>
    <property type="project" value="UniProtKB-KW"/>
</dbReference>
<dbReference type="Pfam" id="PF13639">
    <property type="entry name" value="zf-RING_2"/>
    <property type="match status" value="1"/>
</dbReference>
<dbReference type="Gene3D" id="4.10.1000.10">
    <property type="entry name" value="Zinc finger, CCCH-type"/>
    <property type="match status" value="2"/>
</dbReference>
<dbReference type="SUPFAM" id="SSF57850">
    <property type="entry name" value="RING/U-box"/>
    <property type="match status" value="1"/>
</dbReference>
<dbReference type="SUPFAM" id="SSF90229">
    <property type="entry name" value="CCCH zinc finger"/>
    <property type="match status" value="2"/>
</dbReference>
<feature type="zinc finger region" description="C3H1-type" evidence="5">
    <location>
        <begin position="241"/>
        <end position="268"/>
    </location>
</feature>
<dbReference type="Proteomes" id="UP000664859">
    <property type="component" value="Unassembled WGS sequence"/>
</dbReference>
<sequence length="435" mass="46426">MPARGERTSDMLCKFYDRGKCVNDINCRFRHGPSDRRPLVGAAAAGAAGAAPPASIKVSCRYHAQGRCSNGSACPYSHSSYEADEAVRRRQVQQQQQQLQARARQSAMPQQRPLFGSRSEDQSVAEATAQISKLTVLGKSEAKEQETHQEKDSGRNGEVEWEFPSDEDAYFYGAAGTFAPQQQQQQQGAGPGGGSAWSAVAVTNVPDNVLAAAAQAEELSKAAFEESLAAAAKNNGAAAAPPPREVCQFFLSGTCRYGVACRNAHSAAAAAAADDDTALEAEERERSARAECGICYDPVQGRFGVLTGCDHAFCLECIRNWRAVGVREQAAVRACPLCRAPSHFIVPSARLVAHPARKAALVERYKETLARIPCRHFASGDCPFGGSCFYAHLAADGSRAAPPQLRMRAGADGETEVHGDVQLSSFIAHSGRLPA</sequence>
<dbReference type="CDD" id="cd16521">
    <property type="entry name" value="RING-HC_MKRN"/>
    <property type="match status" value="1"/>
</dbReference>
<accession>A0A835Z5J0</accession>
<dbReference type="AlphaFoldDB" id="A0A835Z5J0"/>
<evidence type="ECO:0000313" key="9">
    <source>
        <dbReference type="EMBL" id="KAG5186067.1"/>
    </source>
</evidence>
<reference evidence="9" key="1">
    <citation type="submission" date="2021-02" db="EMBL/GenBank/DDBJ databases">
        <title>First Annotated Genome of the Yellow-green Alga Tribonema minus.</title>
        <authorList>
            <person name="Mahan K.M."/>
        </authorList>
    </citation>
    <scope>NUCLEOTIDE SEQUENCE</scope>
    <source>
        <strain evidence="9">UTEX B ZZ1240</strain>
    </source>
</reference>
<feature type="zinc finger region" description="C3H1-type" evidence="5">
    <location>
        <begin position="7"/>
        <end position="34"/>
    </location>
</feature>
<evidence type="ECO:0000256" key="6">
    <source>
        <dbReference type="SAM" id="MobiDB-lite"/>
    </source>
</evidence>
<evidence type="ECO:0008006" key="11">
    <source>
        <dbReference type="Google" id="ProtNLM"/>
    </source>
</evidence>
<dbReference type="Pfam" id="PF00642">
    <property type="entry name" value="zf-CCCH"/>
    <property type="match status" value="2"/>
</dbReference>
<dbReference type="SMART" id="SM00356">
    <property type="entry name" value="ZnF_C3H1"/>
    <property type="match status" value="4"/>
</dbReference>
<dbReference type="InterPro" id="IPR000571">
    <property type="entry name" value="Znf_CCCH"/>
</dbReference>
<dbReference type="GO" id="GO:0061630">
    <property type="term" value="F:ubiquitin protein ligase activity"/>
    <property type="evidence" value="ECO:0007669"/>
    <property type="project" value="InterPro"/>
</dbReference>
<dbReference type="InterPro" id="IPR017907">
    <property type="entry name" value="Znf_RING_CS"/>
</dbReference>
<evidence type="ECO:0000259" key="7">
    <source>
        <dbReference type="PROSITE" id="PS50089"/>
    </source>
</evidence>
<name>A0A835Z5J0_9STRA</name>
<proteinExistence type="predicted"/>
<dbReference type="InterPro" id="IPR013083">
    <property type="entry name" value="Znf_RING/FYVE/PHD"/>
</dbReference>
<feature type="region of interest" description="Disordered" evidence="6">
    <location>
        <begin position="93"/>
        <end position="160"/>
    </location>
</feature>
<dbReference type="Pfam" id="PF14608">
    <property type="entry name" value="zf-CCCH_2"/>
    <property type="match status" value="2"/>
</dbReference>
<dbReference type="PROSITE" id="PS50089">
    <property type="entry name" value="ZF_RING_2"/>
    <property type="match status" value="1"/>
</dbReference>
<dbReference type="InterPro" id="IPR001841">
    <property type="entry name" value="Znf_RING"/>
</dbReference>
<dbReference type="EMBL" id="JAFCMP010000113">
    <property type="protein sequence ID" value="KAG5186067.1"/>
    <property type="molecule type" value="Genomic_DNA"/>
</dbReference>
<keyword evidence="4 5" id="KW-0862">Zinc</keyword>
<feature type="compositionally biased region" description="Low complexity" evidence="6">
    <location>
        <begin position="93"/>
        <end position="105"/>
    </location>
</feature>
<dbReference type="InterPro" id="IPR045072">
    <property type="entry name" value="MKRN-like"/>
</dbReference>
<feature type="domain" description="RING-type" evidence="7">
    <location>
        <begin position="292"/>
        <end position="339"/>
    </location>
</feature>
<dbReference type="GO" id="GO:0000209">
    <property type="term" value="P:protein polyubiquitination"/>
    <property type="evidence" value="ECO:0007669"/>
    <property type="project" value="InterPro"/>
</dbReference>
<evidence type="ECO:0000259" key="8">
    <source>
        <dbReference type="PROSITE" id="PS50103"/>
    </source>
</evidence>
<comment type="caution">
    <text evidence="9">The sequence shown here is derived from an EMBL/GenBank/DDBJ whole genome shotgun (WGS) entry which is preliminary data.</text>
</comment>
<evidence type="ECO:0000256" key="5">
    <source>
        <dbReference type="PROSITE-ProRule" id="PRU00723"/>
    </source>
</evidence>
<keyword evidence="3 5" id="KW-0863">Zinc-finger</keyword>
<feature type="domain" description="C3H1-type" evidence="8">
    <location>
        <begin position="7"/>
        <end position="34"/>
    </location>
</feature>
<keyword evidence="10" id="KW-1185">Reference proteome</keyword>
<evidence type="ECO:0000256" key="4">
    <source>
        <dbReference type="ARBA" id="ARBA00022833"/>
    </source>
</evidence>
<evidence type="ECO:0000256" key="3">
    <source>
        <dbReference type="ARBA" id="ARBA00022771"/>
    </source>
</evidence>
<keyword evidence="1" id="KW-0808">Transferase</keyword>
<feature type="zinc finger region" description="C3H1-type" evidence="5">
    <location>
        <begin position="368"/>
        <end position="395"/>
    </location>
</feature>
<feature type="domain" description="C3H1-type" evidence="8">
    <location>
        <begin position="368"/>
        <end position="395"/>
    </location>
</feature>
<dbReference type="OrthoDB" id="206141at2759"/>
<feature type="compositionally biased region" description="Basic and acidic residues" evidence="6">
    <location>
        <begin position="140"/>
        <end position="158"/>
    </location>
</feature>
<dbReference type="PANTHER" id="PTHR11224">
    <property type="entry name" value="MAKORIN-RELATED"/>
    <property type="match status" value="1"/>
</dbReference>
<feature type="zinc finger region" description="C3H1-type" evidence="5">
    <location>
        <begin position="54"/>
        <end position="81"/>
    </location>
</feature>
<protein>
    <recommendedName>
        <fullName evidence="11">RING-type E3 ubiquitin transferase</fullName>
    </recommendedName>
</protein>
<evidence type="ECO:0000313" key="10">
    <source>
        <dbReference type="Proteomes" id="UP000664859"/>
    </source>
</evidence>
<dbReference type="SMART" id="SM00184">
    <property type="entry name" value="RING"/>
    <property type="match status" value="1"/>
</dbReference>